<evidence type="ECO:0008006" key="3">
    <source>
        <dbReference type="Google" id="ProtNLM"/>
    </source>
</evidence>
<reference evidence="1 2" key="1">
    <citation type="submission" date="2024-06" db="EMBL/GenBank/DDBJ databases">
        <title>A chromosome-level genome assembly of beet webworm, Loxostege sticticalis.</title>
        <authorList>
            <person name="Zhang Y."/>
        </authorList>
    </citation>
    <scope>NUCLEOTIDE SEQUENCE [LARGE SCALE GENOMIC DNA]</scope>
    <source>
        <strain evidence="1">AQ026</strain>
        <tissue evidence="1">Whole body</tissue>
    </source>
</reference>
<dbReference type="SUPFAM" id="SSF56672">
    <property type="entry name" value="DNA/RNA polymerases"/>
    <property type="match status" value="1"/>
</dbReference>
<dbReference type="EMBL" id="JBEUOH010000026">
    <property type="protein sequence ID" value="KAL0859994.1"/>
    <property type="molecule type" value="Genomic_DNA"/>
</dbReference>
<name>A0ABR3H5N2_LOXSC</name>
<dbReference type="Proteomes" id="UP001549920">
    <property type="component" value="Unassembled WGS sequence"/>
</dbReference>
<proteinExistence type="predicted"/>
<evidence type="ECO:0000313" key="1">
    <source>
        <dbReference type="EMBL" id="KAL0859994.1"/>
    </source>
</evidence>
<evidence type="ECO:0000313" key="2">
    <source>
        <dbReference type="Proteomes" id="UP001549920"/>
    </source>
</evidence>
<dbReference type="InterPro" id="IPR043502">
    <property type="entry name" value="DNA/RNA_pol_sf"/>
</dbReference>
<sequence>MERVTDPADCDINPYYIPHHCVVKKKATTTKCRVVFDASCKTTSGRSLNDTLLIGQKLHQDVPEVLLRFRLNKIVFTADVKMMYRYINLRLQDRDFQRILWRNSISDPIEEYRLCTVTFGIASSPFLALRTLRQLALDEAKSFPRASQVLLTSVFVDDVVSGADTLPEALALQRELTAICKAGTFELRK</sequence>
<accession>A0ABR3H5N2</accession>
<organism evidence="1 2">
    <name type="scientific">Loxostege sticticalis</name>
    <name type="common">Beet webworm moth</name>
    <dbReference type="NCBI Taxonomy" id="481309"/>
    <lineage>
        <taxon>Eukaryota</taxon>
        <taxon>Metazoa</taxon>
        <taxon>Ecdysozoa</taxon>
        <taxon>Arthropoda</taxon>
        <taxon>Hexapoda</taxon>
        <taxon>Insecta</taxon>
        <taxon>Pterygota</taxon>
        <taxon>Neoptera</taxon>
        <taxon>Endopterygota</taxon>
        <taxon>Lepidoptera</taxon>
        <taxon>Glossata</taxon>
        <taxon>Ditrysia</taxon>
        <taxon>Pyraloidea</taxon>
        <taxon>Crambidae</taxon>
        <taxon>Pyraustinae</taxon>
        <taxon>Loxostege</taxon>
    </lineage>
</organism>
<comment type="caution">
    <text evidence="1">The sequence shown here is derived from an EMBL/GenBank/DDBJ whole genome shotgun (WGS) entry which is preliminary data.</text>
</comment>
<dbReference type="PANTHER" id="PTHR47331">
    <property type="entry name" value="PHD-TYPE DOMAIN-CONTAINING PROTEIN"/>
    <property type="match status" value="1"/>
</dbReference>
<keyword evidence="2" id="KW-1185">Reference proteome</keyword>
<gene>
    <name evidence="1" type="ORF">ABMA27_010309</name>
</gene>
<protein>
    <recommendedName>
        <fullName evidence="3">Reverse transcriptase domain-containing protein</fullName>
    </recommendedName>
</protein>